<dbReference type="Pfam" id="PF13391">
    <property type="entry name" value="HNH_2"/>
    <property type="match status" value="1"/>
</dbReference>
<keyword evidence="1" id="KW-1133">Transmembrane helix</keyword>
<dbReference type="AlphaFoldDB" id="K0K9H6"/>
<dbReference type="HOGENOM" id="CLU_773594_0_0_11"/>
<dbReference type="Proteomes" id="UP000006281">
    <property type="component" value="Chromosome"/>
</dbReference>
<dbReference type="EMBL" id="HE804045">
    <property type="protein sequence ID" value="CCH34996.1"/>
    <property type="molecule type" value="Genomic_DNA"/>
</dbReference>
<feature type="transmembrane region" description="Helical" evidence="1">
    <location>
        <begin position="330"/>
        <end position="353"/>
    </location>
</feature>
<dbReference type="CDD" id="cd00085">
    <property type="entry name" value="HNHc"/>
    <property type="match status" value="1"/>
</dbReference>
<keyword evidence="1" id="KW-0812">Transmembrane</keyword>
<proteinExistence type="predicted"/>
<dbReference type="InterPro" id="IPR003615">
    <property type="entry name" value="HNH_nuc"/>
</dbReference>
<feature type="domain" description="HNH nuclease" evidence="2">
    <location>
        <begin position="51"/>
        <end position="98"/>
    </location>
</feature>
<evidence type="ECO:0000256" key="1">
    <source>
        <dbReference type="SAM" id="Phobius"/>
    </source>
</evidence>
<keyword evidence="4" id="KW-1185">Reference proteome</keyword>
<reference evidence="3 4" key="1">
    <citation type="journal article" date="2012" name="BMC Genomics">
        <title>Complete genome sequence of Saccharothrix espanaensis DSM 44229T and comparison to the other completely sequenced Pseudonocardiaceae.</title>
        <authorList>
            <person name="Strobel T."/>
            <person name="Al-Dilaimi A."/>
            <person name="Blom J."/>
            <person name="Gessner A."/>
            <person name="Kalinowski J."/>
            <person name="Luzhetska M."/>
            <person name="Puhler A."/>
            <person name="Szczepanowski R."/>
            <person name="Bechthold A."/>
            <person name="Ruckert C."/>
        </authorList>
    </citation>
    <scope>NUCLEOTIDE SEQUENCE [LARGE SCALE GENOMIC DNA]</scope>
    <source>
        <strain evidence="4">ATCC 51144 / DSM 44229 / JCM 9112 / NBRC 15066 / NRRL 15764</strain>
    </source>
</reference>
<evidence type="ECO:0000313" key="3">
    <source>
        <dbReference type="EMBL" id="CCH34996.1"/>
    </source>
</evidence>
<protein>
    <recommendedName>
        <fullName evidence="2">HNH nuclease domain-containing protein</fullName>
    </recommendedName>
</protein>
<evidence type="ECO:0000259" key="2">
    <source>
        <dbReference type="Pfam" id="PF13391"/>
    </source>
</evidence>
<name>K0K9H6_SACES</name>
<keyword evidence="1" id="KW-0472">Membrane</keyword>
<dbReference type="eggNOG" id="COG5635">
    <property type="taxonomic scope" value="Bacteria"/>
</dbReference>
<accession>K0K9H6</accession>
<dbReference type="STRING" id="1179773.BN6_77760"/>
<evidence type="ECO:0000313" key="4">
    <source>
        <dbReference type="Proteomes" id="UP000006281"/>
    </source>
</evidence>
<sequence>MRVVYIPACEVAVDQRSYTTGTEKALFMLSRGRCYAPECPAKVIRNVETGPEVNVEIAHIVAHKENGPRYDENVGDEERRSFTNLILLCPPHHKMVDRKGNENIYTVELLRKWKVDREGDYASELEGLDNLTQDKLESILTDTVQEVKGETLAAIERLEGISGEAAQTLRVLVAEVFDRPYLDVDAIALLNESALMLRHLEDSASMLNGAARRLGGLEDSASTLLAASHRLVNLEDSASTLSSAADRLRGLEDNSSSLRFAAREMQSAVETMPSHYDLSSVVENLRLLSGGFSRAVDSADSVLRNVVTEIENSRDVAPRVVYHAPKTSDIFWKGVGVGVFLSCLLCVIAIVVWRINNP</sequence>
<organism evidence="3 4">
    <name type="scientific">Saccharothrix espanaensis (strain ATCC 51144 / DSM 44229 / JCM 9112 / NBRC 15066 / NRRL 15764)</name>
    <dbReference type="NCBI Taxonomy" id="1179773"/>
    <lineage>
        <taxon>Bacteria</taxon>
        <taxon>Bacillati</taxon>
        <taxon>Actinomycetota</taxon>
        <taxon>Actinomycetes</taxon>
        <taxon>Pseudonocardiales</taxon>
        <taxon>Pseudonocardiaceae</taxon>
        <taxon>Saccharothrix</taxon>
    </lineage>
</organism>
<dbReference type="KEGG" id="sesp:BN6_77760"/>
<gene>
    <name evidence="3" type="ordered locus">BN6_77760</name>
</gene>